<dbReference type="SUPFAM" id="SSF46785">
    <property type="entry name" value="Winged helix' DNA-binding domain"/>
    <property type="match status" value="1"/>
</dbReference>
<dbReference type="Gene3D" id="1.10.10.10">
    <property type="entry name" value="Winged helix-like DNA-binding domain superfamily/Winged helix DNA-binding domain"/>
    <property type="match status" value="1"/>
</dbReference>
<evidence type="ECO:0000256" key="7">
    <source>
        <dbReference type="ARBA" id="ARBA00047207"/>
    </source>
</evidence>
<dbReference type="AlphaFoldDB" id="A0A9D1EKN8"/>
<keyword evidence="2" id="KW-0805">Transcription regulation</keyword>
<proteinExistence type="inferred from homology"/>
<protein>
    <recommendedName>
        <fullName evidence="6">HTH-type transcriptional regulator SarZ</fullName>
    </recommendedName>
    <alternativeName>
        <fullName evidence="7">Staphylococcal accessory regulator Z</fullName>
    </alternativeName>
</protein>
<comment type="caution">
    <text evidence="9">The sequence shown here is derived from an EMBL/GenBank/DDBJ whole genome shotgun (WGS) entry which is preliminary data.</text>
</comment>
<dbReference type="Pfam" id="PF22381">
    <property type="entry name" value="Staph_reg_Sar_Rot"/>
    <property type="match status" value="1"/>
</dbReference>
<comment type="subcellular location">
    <subcellularLocation>
        <location evidence="1">Cytoplasm</location>
    </subcellularLocation>
</comment>
<evidence type="ECO:0000259" key="8">
    <source>
        <dbReference type="PROSITE" id="PS50995"/>
    </source>
</evidence>
<evidence type="ECO:0000256" key="6">
    <source>
        <dbReference type="ARBA" id="ARBA00047188"/>
    </source>
</evidence>
<name>A0A9D1EKN8_9FIRM</name>
<organism evidence="9 10">
    <name type="scientific">Candidatus Egerieimonas intestinavium</name>
    <dbReference type="NCBI Taxonomy" id="2840777"/>
    <lineage>
        <taxon>Bacteria</taxon>
        <taxon>Bacillati</taxon>
        <taxon>Bacillota</taxon>
        <taxon>Clostridia</taxon>
        <taxon>Lachnospirales</taxon>
        <taxon>Lachnospiraceae</taxon>
        <taxon>Lachnospiraceae incertae sedis</taxon>
        <taxon>Candidatus Egerieimonas</taxon>
    </lineage>
</organism>
<dbReference type="EMBL" id="DVHU01000074">
    <property type="protein sequence ID" value="HIR93359.1"/>
    <property type="molecule type" value="Genomic_DNA"/>
</dbReference>
<evidence type="ECO:0000256" key="2">
    <source>
        <dbReference type="ARBA" id="ARBA00023015"/>
    </source>
</evidence>
<evidence type="ECO:0000256" key="5">
    <source>
        <dbReference type="ARBA" id="ARBA00046337"/>
    </source>
</evidence>
<dbReference type="InterPro" id="IPR036390">
    <property type="entry name" value="WH_DNA-bd_sf"/>
</dbReference>
<reference evidence="9" key="1">
    <citation type="submission" date="2020-10" db="EMBL/GenBank/DDBJ databases">
        <authorList>
            <person name="Gilroy R."/>
        </authorList>
    </citation>
    <scope>NUCLEOTIDE SEQUENCE</scope>
    <source>
        <strain evidence="9">ChiSxjej1B13-7041</strain>
    </source>
</reference>
<accession>A0A9D1EKN8</accession>
<dbReference type="PRINTS" id="PR00598">
    <property type="entry name" value="HTHMARR"/>
</dbReference>
<keyword evidence="3" id="KW-0238">DNA-binding</keyword>
<reference evidence="9" key="2">
    <citation type="journal article" date="2021" name="PeerJ">
        <title>Extensive microbial diversity within the chicken gut microbiome revealed by metagenomics and culture.</title>
        <authorList>
            <person name="Gilroy R."/>
            <person name="Ravi A."/>
            <person name="Getino M."/>
            <person name="Pursley I."/>
            <person name="Horton D.L."/>
            <person name="Alikhan N.F."/>
            <person name="Baker D."/>
            <person name="Gharbi K."/>
            <person name="Hall N."/>
            <person name="Watson M."/>
            <person name="Adriaenssens E.M."/>
            <person name="Foster-Nyarko E."/>
            <person name="Jarju S."/>
            <person name="Secka A."/>
            <person name="Antonio M."/>
            <person name="Oren A."/>
            <person name="Chaudhuri R.R."/>
            <person name="La Ragione R."/>
            <person name="Hildebrand F."/>
            <person name="Pallen M.J."/>
        </authorList>
    </citation>
    <scope>NUCLEOTIDE SEQUENCE</scope>
    <source>
        <strain evidence="9">ChiSxjej1B13-7041</strain>
    </source>
</reference>
<evidence type="ECO:0000313" key="9">
    <source>
        <dbReference type="EMBL" id="HIR93359.1"/>
    </source>
</evidence>
<dbReference type="InterPro" id="IPR036388">
    <property type="entry name" value="WH-like_DNA-bd_sf"/>
</dbReference>
<dbReference type="Proteomes" id="UP000886841">
    <property type="component" value="Unassembled WGS sequence"/>
</dbReference>
<dbReference type="SMART" id="SM00347">
    <property type="entry name" value="HTH_MARR"/>
    <property type="match status" value="1"/>
</dbReference>
<comment type="similarity">
    <text evidence="5">Belongs to the SarZ family.</text>
</comment>
<feature type="domain" description="HTH marR-type" evidence="8">
    <location>
        <begin position="1"/>
        <end position="134"/>
    </location>
</feature>
<evidence type="ECO:0000313" key="10">
    <source>
        <dbReference type="Proteomes" id="UP000886841"/>
    </source>
</evidence>
<dbReference type="PROSITE" id="PS50995">
    <property type="entry name" value="HTH_MARR_2"/>
    <property type="match status" value="1"/>
</dbReference>
<dbReference type="GO" id="GO:0003700">
    <property type="term" value="F:DNA-binding transcription factor activity"/>
    <property type="evidence" value="ECO:0007669"/>
    <property type="project" value="InterPro"/>
</dbReference>
<keyword evidence="4" id="KW-0804">Transcription</keyword>
<dbReference type="InterPro" id="IPR055166">
    <property type="entry name" value="Transc_reg_Sar_Rot_HTH"/>
</dbReference>
<dbReference type="PANTHER" id="PTHR42756:SF1">
    <property type="entry name" value="TRANSCRIPTIONAL REPRESSOR OF EMRAB OPERON"/>
    <property type="match status" value="1"/>
</dbReference>
<evidence type="ECO:0000256" key="3">
    <source>
        <dbReference type="ARBA" id="ARBA00023125"/>
    </source>
</evidence>
<dbReference type="GO" id="GO:0005737">
    <property type="term" value="C:cytoplasm"/>
    <property type="evidence" value="ECO:0007669"/>
    <property type="project" value="UniProtKB-SubCell"/>
</dbReference>
<dbReference type="InterPro" id="IPR000835">
    <property type="entry name" value="HTH_MarR-typ"/>
</dbReference>
<dbReference type="GO" id="GO:0003677">
    <property type="term" value="F:DNA binding"/>
    <property type="evidence" value="ECO:0007669"/>
    <property type="project" value="UniProtKB-KW"/>
</dbReference>
<evidence type="ECO:0000256" key="4">
    <source>
        <dbReference type="ARBA" id="ARBA00023163"/>
    </source>
</evidence>
<gene>
    <name evidence="9" type="ORF">IAB98_08090</name>
</gene>
<evidence type="ECO:0000256" key="1">
    <source>
        <dbReference type="ARBA" id="ARBA00004496"/>
    </source>
</evidence>
<dbReference type="PANTHER" id="PTHR42756">
    <property type="entry name" value="TRANSCRIPTIONAL REGULATOR, MARR"/>
    <property type="match status" value="1"/>
</dbReference>
<sequence>MFHDILVNLFNEIMDIEGKAIITEEFKDITNNDMHVIEAIGQEEARNMSSVARDLGVTVGTLTIAVNNLVKKGYVKRERSQKDRRVVLISLTGKGNRAFEHHKKFHQEMIHATIDDLSQEETKVLVGALSHLREFFRNYGK</sequence>